<accession>A0A7J3ZIJ2</accession>
<feature type="binding site" evidence="9">
    <location>
        <position position="146"/>
    </location>
    <ligand>
        <name>substrate</name>
    </ligand>
</feature>
<feature type="binding site" evidence="9">
    <location>
        <position position="36"/>
    </location>
    <ligand>
        <name>FMN</name>
        <dbReference type="ChEBI" id="CHEBI:58210"/>
    </ligand>
</feature>
<dbReference type="AlphaFoldDB" id="A0A7J3ZIJ2"/>
<dbReference type="SUPFAM" id="SSF51395">
    <property type="entry name" value="FMN-linked oxidoreductases"/>
    <property type="match status" value="1"/>
</dbReference>
<evidence type="ECO:0000259" key="10">
    <source>
        <dbReference type="Pfam" id="PF01180"/>
    </source>
</evidence>
<evidence type="ECO:0000256" key="9">
    <source>
        <dbReference type="HAMAP-Rule" id="MF_00224"/>
    </source>
</evidence>
<keyword evidence="4 9" id="KW-0963">Cytoplasm</keyword>
<dbReference type="GO" id="GO:0006207">
    <property type="term" value="P:'de novo' pyrimidine nucleobase biosynthetic process"/>
    <property type="evidence" value="ECO:0007669"/>
    <property type="project" value="InterPro"/>
</dbReference>
<dbReference type="FunFam" id="3.20.20.70:FF:000027">
    <property type="entry name" value="Dihydropyrimidine dehydrogenase [NADP(+)]"/>
    <property type="match status" value="1"/>
</dbReference>
<dbReference type="GO" id="GO:0005737">
    <property type="term" value="C:cytoplasm"/>
    <property type="evidence" value="ECO:0007669"/>
    <property type="project" value="UniProtKB-SubCell"/>
</dbReference>
<dbReference type="Pfam" id="PF01180">
    <property type="entry name" value="DHO_dh"/>
    <property type="match status" value="1"/>
</dbReference>
<keyword evidence="6 9" id="KW-0288">FMN</keyword>
<dbReference type="CDD" id="cd04740">
    <property type="entry name" value="DHOD_1B_like"/>
    <property type="match status" value="1"/>
</dbReference>
<feature type="active site" description="Nucleophile" evidence="9">
    <location>
        <position position="149"/>
    </location>
</feature>
<protein>
    <recommendedName>
        <fullName evidence="9">Dihydroorotate dehydrogenase</fullName>
        <shortName evidence="9">DHOD</shortName>
        <shortName evidence="9">DHODase</shortName>
        <shortName evidence="9">DHOdehase</shortName>
        <ecNumber evidence="9">1.3.-.-</ecNumber>
    </recommendedName>
</protein>
<reference evidence="11" key="1">
    <citation type="journal article" date="2020" name="mSystems">
        <title>Genome- and Community-Level Interaction Insights into Carbon Utilization and Element Cycling Functions of Hydrothermarchaeota in Hydrothermal Sediment.</title>
        <authorList>
            <person name="Zhou Z."/>
            <person name="Liu Y."/>
            <person name="Xu W."/>
            <person name="Pan J."/>
            <person name="Luo Z.H."/>
            <person name="Li M."/>
        </authorList>
    </citation>
    <scope>NUCLEOTIDE SEQUENCE [LARGE SCALE GENOMIC DNA]</scope>
    <source>
        <strain evidence="11">SpSt-1116</strain>
    </source>
</reference>
<evidence type="ECO:0000313" key="11">
    <source>
        <dbReference type="EMBL" id="HHQ79897.1"/>
    </source>
</evidence>
<dbReference type="InterPro" id="IPR050074">
    <property type="entry name" value="DHO_dehydrogenase"/>
</dbReference>
<evidence type="ECO:0000256" key="8">
    <source>
        <dbReference type="ARBA" id="ARBA00023002"/>
    </source>
</evidence>
<dbReference type="UniPathway" id="UPA00070"/>
<dbReference type="PIRSF" id="PIRSF000164">
    <property type="entry name" value="DHO_oxidase"/>
    <property type="match status" value="1"/>
</dbReference>
<dbReference type="InterPro" id="IPR005720">
    <property type="entry name" value="Dihydroorotate_DH_cat"/>
</dbReference>
<feature type="binding site" evidence="9">
    <location>
        <begin position="61"/>
        <end position="62"/>
    </location>
    <ligand>
        <name>FMN</name>
        <dbReference type="ChEBI" id="CHEBI:58210"/>
    </ligand>
</feature>
<feature type="binding site" evidence="9">
    <location>
        <position position="235"/>
    </location>
    <ligand>
        <name>FMN</name>
        <dbReference type="ChEBI" id="CHEBI:58210"/>
    </ligand>
</feature>
<feature type="domain" description="Dihydroorotate dehydrogenase catalytic" evidence="10">
    <location>
        <begin position="19"/>
        <end position="303"/>
    </location>
</feature>
<evidence type="ECO:0000256" key="6">
    <source>
        <dbReference type="ARBA" id="ARBA00022643"/>
    </source>
</evidence>
<keyword evidence="8 9" id="KW-0560">Oxidoreductase</keyword>
<dbReference type="InterPro" id="IPR013785">
    <property type="entry name" value="Aldolase_TIM"/>
</dbReference>
<feature type="binding site" evidence="9">
    <location>
        <position position="184"/>
    </location>
    <ligand>
        <name>FMN</name>
        <dbReference type="ChEBI" id="CHEBI:58210"/>
    </ligand>
</feature>
<proteinExistence type="inferred from homology"/>
<evidence type="ECO:0000256" key="3">
    <source>
        <dbReference type="ARBA" id="ARBA00008008"/>
    </source>
</evidence>
<evidence type="ECO:0000256" key="7">
    <source>
        <dbReference type="ARBA" id="ARBA00022975"/>
    </source>
</evidence>
<dbReference type="EMBL" id="DRZC01000005">
    <property type="protein sequence ID" value="HHQ79897.1"/>
    <property type="molecule type" value="Genomic_DNA"/>
</dbReference>
<comment type="function">
    <text evidence="9">Catalyzes the conversion of dihydroorotate to orotate.</text>
</comment>
<sequence>MARCTTVGSGGKTSAGSKLRVSISGLELEYPTMLASGVLATSKGIIASLMKTEGLGGIVTKSATIEPREGYPTPVVAGESCFVINAMGLPNPGYEELSREIREVIASEPPSRKVRLIASIAASTPKEAEVMGGAFEEAGVDAIELNLSCPHARGLGLEVGREPDLVREIVSSTVSTVRIPVMVKIGFSDNAKSVAIEAEKAGASAIVAINTIRGTVIDVYAKMPVLSNVYGGVSGPALRPIALGVVYELYEELSIPIIGCGGVDSWKSAVEFILAGAKAVQVGTAVAYRGLGVFKEIAIGILRYLEEEGFRHIDEIVGLAHKR</sequence>
<name>A0A7J3ZIJ2_9CREN</name>
<feature type="binding site" evidence="9">
    <location>
        <position position="61"/>
    </location>
    <ligand>
        <name>substrate</name>
    </ligand>
</feature>
<feature type="binding site" evidence="9">
    <location>
        <begin position="283"/>
        <end position="284"/>
    </location>
    <ligand>
        <name>FMN</name>
        <dbReference type="ChEBI" id="CHEBI:58210"/>
    </ligand>
</feature>
<comment type="similarity">
    <text evidence="3 9">Belongs to the dihydroorotate dehydrogenase family. Type 1 subfamily.</text>
</comment>
<comment type="catalytic activity">
    <reaction evidence="9">
        <text>(S)-dihydroorotate + A = orotate + AH2</text>
        <dbReference type="Rhea" id="RHEA:18073"/>
        <dbReference type="ChEBI" id="CHEBI:13193"/>
        <dbReference type="ChEBI" id="CHEBI:17499"/>
        <dbReference type="ChEBI" id="CHEBI:30839"/>
        <dbReference type="ChEBI" id="CHEBI:30864"/>
    </reaction>
</comment>
<dbReference type="PROSITE" id="PS00912">
    <property type="entry name" value="DHODEHASE_2"/>
    <property type="match status" value="1"/>
</dbReference>
<dbReference type="PANTHER" id="PTHR48109">
    <property type="entry name" value="DIHYDROOROTATE DEHYDROGENASE (QUINONE), MITOCHONDRIAL-RELATED"/>
    <property type="match status" value="1"/>
</dbReference>
<dbReference type="PANTHER" id="PTHR48109:SF1">
    <property type="entry name" value="DIHYDROOROTATE DEHYDROGENASE (FUMARATE)"/>
    <property type="match status" value="1"/>
</dbReference>
<evidence type="ECO:0000256" key="5">
    <source>
        <dbReference type="ARBA" id="ARBA00022630"/>
    </source>
</evidence>
<dbReference type="NCBIfam" id="TIGR01037">
    <property type="entry name" value="pyrD_sub1_fam"/>
    <property type="match status" value="1"/>
</dbReference>
<dbReference type="PROSITE" id="PS00911">
    <property type="entry name" value="DHODEHASE_1"/>
    <property type="match status" value="1"/>
</dbReference>
<comment type="caution">
    <text evidence="9">Lacks conserved residue(s) required for the propagation of feature annotation.</text>
</comment>
<comment type="pathway">
    <text evidence="2 9">Pyrimidine metabolism; UMP biosynthesis via de novo pathway.</text>
</comment>
<feature type="binding site" evidence="9">
    <location>
        <position position="209"/>
    </location>
    <ligand>
        <name>FMN</name>
        <dbReference type="ChEBI" id="CHEBI:58210"/>
    </ligand>
</feature>
<dbReference type="GO" id="GO:0044205">
    <property type="term" value="P:'de novo' UMP biosynthetic process"/>
    <property type="evidence" value="ECO:0007669"/>
    <property type="project" value="UniProtKB-UniRule"/>
</dbReference>
<dbReference type="InterPro" id="IPR001295">
    <property type="entry name" value="Dihydroorotate_DH_CS"/>
</dbReference>
<dbReference type="GO" id="GO:0004152">
    <property type="term" value="F:dihydroorotate dehydrogenase activity"/>
    <property type="evidence" value="ECO:0007669"/>
    <property type="project" value="UniProtKB-UniRule"/>
</dbReference>
<gene>
    <name evidence="9" type="primary">pyrD</name>
    <name evidence="11" type="ORF">ENM78_00305</name>
</gene>
<dbReference type="InterPro" id="IPR049622">
    <property type="entry name" value="Dihydroorotate_DH_I"/>
</dbReference>
<dbReference type="InterPro" id="IPR033888">
    <property type="entry name" value="DHOD_1B"/>
</dbReference>
<feature type="binding site" evidence="9">
    <location>
        <begin position="210"/>
        <end position="211"/>
    </location>
    <ligand>
        <name>substrate</name>
    </ligand>
</feature>
<evidence type="ECO:0000256" key="1">
    <source>
        <dbReference type="ARBA" id="ARBA00004496"/>
    </source>
</evidence>
<feature type="binding site" evidence="9">
    <location>
        <begin position="261"/>
        <end position="262"/>
    </location>
    <ligand>
        <name>FMN</name>
        <dbReference type="ChEBI" id="CHEBI:58210"/>
    </ligand>
</feature>
<dbReference type="HAMAP" id="MF_00224">
    <property type="entry name" value="DHO_dh_type1"/>
    <property type="match status" value="1"/>
</dbReference>
<keyword evidence="7 9" id="KW-0665">Pyrimidine biosynthesis</keyword>
<organism evidence="11">
    <name type="scientific">Fervidicoccus fontis</name>
    <dbReference type="NCBI Taxonomy" id="683846"/>
    <lineage>
        <taxon>Archaea</taxon>
        <taxon>Thermoproteota</taxon>
        <taxon>Thermoprotei</taxon>
        <taxon>Fervidicoccales</taxon>
        <taxon>Fervidicoccaceae</taxon>
        <taxon>Fervidicoccus</taxon>
    </lineage>
</organism>
<dbReference type="InterPro" id="IPR012135">
    <property type="entry name" value="Dihydroorotate_DH_1_2"/>
</dbReference>
<feature type="binding site" evidence="9">
    <location>
        <begin position="85"/>
        <end position="89"/>
    </location>
    <ligand>
        <name>substrate</name>
    </ligand>
</feature>
<comment type="caution">
    <text evidence="11">The sequence shown here is derived from an EMBL/GenBank/DDBJ whole genome shotgun (WGS) entry which is preliminary data.</text>
</comment>
<evidence type="ECO:0000256" key="2">
    <source>
        <dbReference type="ARBA" id="ARBA00004725"/>
    </source>
</evidence>
<comment type="subcellular location">
    <subcellularLocation>
        <location evidence="1 9">Cytoplasm</location>
    </subcellularLocation>
</comment>
<feature type="binding site" evidence="9">
    <location>
        <position position="146"/>
    </location>
    <ligand>
        <name>FMN</name>
        <dbReference type="ChEBI" id="CHEBI:58210"/>
    </ligand>
</feature>
<dbReference type="InterPro" id="IPR024920">
    <property type="entry name" value="Dihydroorotate_DH_1"/>
</dbReference>
<dbReference type="Gene3D" id="3.20.20.70">
    <property type="entry name" value="Aldolase class I"/>
    <property type="match status" value="1"/>
</dbReference>
<comment type="cofactor">
    <cofactor evidence="9">
        <name>FMN</name>
        <dbReference type="ChEBI" id="CHEBI:58210"/>
    </cofactor>
    <text evidence="9">Binds 1 FMN per subunit.</text>
</comment>
<dbReference type="EC" id="1.3.-.-" evidence="9"/>
<keyword evidence="5 9" id="KW-0285">Flavoprotein</keyword>
<evidence type="ECO:0000256" key="4">
    <source>
        <dbReference type="ARBA" id="ARBA00022490"/>
    </source>
</evidence>
<dbReference type="NCBIfam" id="NF005574">
    <property type="entry name" value="PRK07259.1"/>
    <property type="match status" value="1"/>
</dbReference>